<dbReference type="PANTHER" id="PTHR33116:SF78">
    <property type="entry name" value="OS12G0587133 PROTEIN"/>
    <property type="match status" value="1"/>
</dbReference>
<comment type="caution">
    <text evidence="2">The sequence shown here is derived from an EMBL/GenBank/DDBJ whole genome shotgun (WGS) entry which is preliminary data.</text>
</comment>
<dbReference type="EMBL" id="QGNW01000282">
    <property type="protein sequence ID" value="RVW79376.1"/>
    <property type="molecule type" value="Genomic_DNA"/>
</dbReference>
<dbReference type="InterPro" id="IPR000477">
    <property type="entry name" value="RT_dom"/>
</dbReference>
<dbReference type="CDD" id="cd01650">
    <property type="entry name" value="RT_nLTR_like"/>
    <property type="match status" value="1"/>
</dbReference>
<protein>
    <submittedName>
        <fullName evidence="2">LINE-1 retrotransposable element ORF2 protein</fullName>
    </submittedName>
</protein>
<dbReference type="InterPro" id="IPR036691">
    <property type="entry name" value="Endo/exonu/phosph_ase_sf"/>
</dbReference>
<reference evidence="2 3" key="1">
    <citation type="journal article" date="2018" name="PLoS Genet.">
        <title>Population sequencing reveals clonal diversity and ancestral inbreeding in the grapevine cultivar Chardonnay.</title>
        <authorList>
            <person name="Roach M.J."/>
            <person name="Johnson D.L."/>
            <person name="Bohlmann J."/>
            <person name="van Vuuren H.J."/>
            <person name="Jones S.J."/>
            <person name="Pretorius I.S."/>
            <person name="Schmidt S.A."/>
            <person name="Borneman A.R."/>
        </authorList>
    </citation>
    <scope>NUCLEOTIDE SEQUENCE [LARGE SCALE GENOMIC DNA]</scope>
    <source>
        <strain evidence="3">cv. Chardonnay</strain>
        <tissue evidence="2">Leaf</tissue>
    </source>
</reference>
<feature type="domain" description="Reverse transcriptase" evidence="1">
    <location>
        <begin position="1015"/>
        <end position="1265"/>
    </location>
</feature>
<dbReference type="InterPro" id="IPR025558">
    <property type="entry name" value="DUF4283"/>
</dbReference>
<dbReference type="SUPFAM" id="SSF56672">
    <property type="entry name" value="DNA/RNA polymerases"/>
    <property type="match status" value="1"/>
</dbReference>
<proteinExistence type="predicted"/>
<dbReference type="InterPro" id="IPR043502">
    <property type="entry name" value="DNA/RNA_pol_sf"/>
</dbReference>
<dbReference type="GO" id="GO:0003824">
    <property type="term" value="F:catalytic activity"/>
    <property type="evidence" value="ECO:0007669"/>
    <property type="project" value="InterPro"/>
</dbReference>
<name>A0A438H470_VITVI</name>
<sequence>MIVERKGGVSSWIRLGPNSIGCFIDGLEACIENAGTGTWERKWKDSGRSFLMVRDQNKGGLFIRLGVTDLENKRFSIYVPKGNGDKSGWVLMAEMLHRLGCYVREESLQKKGAMLLRSSMEKTYAEAAVQSKEKEIAVVRVVLCKRELSRNMEKLAHCLVGSWNPSYGKGDDLRGWGTKLAKFWSLKGNLGIAKLERGKALLEFEVLAEAKKALKIGGFSCAGSPLSLEKWRPERGCLPEGEKRSEAWVRIVGLPVSLWERDILRRIRDGCGGFLDIDSQTETLEDLQWARILVKLNKEKPPNVVEVWTKEFCYELTLWWEIRPAVRMARERKGKSKLVAKGEVGGEGPQESCGVAPQWALGPSDAFGPFPPTAFPCESGPSHLRLSLDDGRASKKLIGGAGLGVRGPVSSLVFNADDAHLRGARPLNGAGPSSVEGLDQSWSFLLVTDGLWRPSAEEQSLEENSKTNDALMEEALRDFMDRRMIGRMPVVMKTVDCRETSDDNNGVMGSSGKELCLVGESVPEIRDWREASWEESELARGKEAERHCARKRGPVSSCFMKLRLVSWNVRGANDSSKRKVIKVMIRSQRVDLVCIQETKIQTMTEGVVRSLGSGRFLDWGAMGAQGSAGGILVCRDKRSLELLEMEVGNFSISCRLKNVEDGVVWIFTGVYGSCNRKEREELWEELGAIRGIWEEPWCLGGDFNVTLSLRDRSRQGNLNGAMRRFAQVVDDLALIDLPLQGGVYSWSGGRGNQTWARLDRFLVSHGGGMSRGPSPFRFENMWLKVDGFKELLREWWQGGERVGRASFRMAAKMKEMKEKIKVWNMDVFGRVEVNKSSALQQIEFWDRVESGRDLSERETDLKNEAKENFKKWVLLEEAHWRQASRELWLREGDKNTGFFHKMASAHWRNNFLDRIKINGVELVEEQKVREGIVKAFQHQLREEPGWRADLEGLHLKSLDLSEAEALEVPFTEEEIFSALMDMNGDKAPGPDGFTVAFWQACWDFAKEEIVELFKEFYDQKSLAKSLNATFLVIIPKKSGAEDLGEFRPISQLGGLYKLMAKVLANRLKMVLDKKRKEKGLVCKLDIEKAYDSISWSFLMKVLKKMGFGSHWMDWMWWCFSTAKFSVLINGIPAGFFSSSKGLRQGDPISPYLFILGMEVLSALIRRAVQGNFISGCRLKGRGDAEIMVSHLLFADDTILFCEASKDQLTHLGWILAWFEAASELRINLAKSELIPVGEIDNIEEMAVELGCRIGSFPVKYLGLPLGARHKALSTWDGVEERMRRRLARWKRQYLSKGGRITLIKSTLASIPIYQMSIFRMPKLVAKRLEKLQRDFLWGGGNTGRKIHLINWKVVCTQKEKGGLGIRRMGLLNKALLGKWIWRFAVEKDVLWKKVIGVKHGLEGCGWKSKDAQGAFGVGVWKEILKEMSWCWNNMKFKVGRGTKIRFWTDHWCGKVALSQAFPQIFALAVCSNELVNDVWDSRLGQGGWNLRLVRDSNDWELVLIEDLLFC</sequence>
<gene>
    <name evidence="2" type="primary">LORF2_72</name>
    <name evidence="2" type="ORF">CK203_040848</name>
</gene>
<evidence type="ECO:0000313" key="3">
    <source>
        <dbReference type="Proteomes" id="UP000288805"/>
    </source>
</evidence>
<dbReference type="Pfam" id="PF14111">
    <property type="entry name" value="DUF4283"/>
    <property type="match status" value="1"/>
</dbReference>
<organism evidence="2 3">
    <name type="scientific">Vitis vinifera</name>
    <name type="common">Grape</name>
    <dbReference type="NCBI Taxonomy" id="29760"/>
    <lineage>
        <taxon>Eukaryota</taxon>
        <taxon>Viridiplantae</taxon>
        <taxon>Streptophyta</taxon>
        <taxon>Embryophyta</taxon>
        <taxon>Tracheophyta</taxon>
        <taxon>Spermatophyta</taxon>
        <taxon>Magnoliopsida</taxon>
        <taxon>eudicotyledons</taxon>
        <taxon>Gunneridae</taxon>
        <taxon>Pentapetalae</taxon>
        <taxon>rosids</taxon>
        <taxon>Vitales</taxon>
        <taxon>Vitaceae</taxon>
        <taxon>Viteae</taxon>
        <taxon>Vitis</taxon>
    </lineage>
</organism>
<evidence type="ECO:0000259" key="1">
    <source>
        <dbReference type="PROSITE" id="PS50878"/>
    </source>
</evidence>
<evidence type="ECO:0000313" key="2">
    <source>
        <dbReference type="EMBL" id="RVW79376.1"/>
    </source>
</evidence>
<dbReference type="PROSITE" id="PS50878">
    <property type="entry name" value="RT_POL"/>
    <property type="match status" value="1"/>
</dbReference>
<dbReference type="Proteomes" id="UP000288805">
    <property type="component" value="Unassembled WGS sequence"/>
</dbReference>
<dbReference type="PANTHER" id="PTHR33116">
    <property type="entry name" value="REVERSE TRANSCRIPTASE ZINC-BINDING DOMAIN-CONTAINING PROTEIN-RELATED-RELATED"/>
    <property type="match status" value="1"/>
</dbReference>
<dbReference type="Gene3D" id="3.60.10.10">
    <property type="entry name" value="Endonuclease/exonuclease/phosphatase"/>
    <property type="match status" value="1"/>
</dbReference>
<dbReference type="Pfam" id="PF00078">
    <property type="entry name" value="RVT_1"/>
    <property type="match status" value="1"/>
</dbReference>
<dbReference type="InterPro" id="IPR005135">
    <property type="entry name" value="Endo/exonuclease/phosphatase"/>
</dbReference>
<dbReference type="Pfam" id="PF03372">
    <property type="entry name" value="Exo_endo_phos"/>
    <property type="match status" value="1"/>
</dbReference>
<dbReference type="SUPFAM" id="SSF56219">
    <property type="entry name" value="DNase I-like"/>
    <property type="match status" value="1"/>
</dbReference>
<accession>A0A438H470</accession>